<evidence type="ECO:0000256" key="5">
    <source>
        <dbReference type="SAM" id="MobiDB-lite"/>
    </source>
</evidence>
<dbReference type="GO" id="GO:0005930">
    <property type="term" value="C:axoneme"/>
    <property type="evidence" value="ECO:0007669"/>
    <property type="project" value="TreeGrafter"/>
</dbReference>
<evidence type="ECO:0000259" key="6">
    <source>
        <dbReference type="Pfam" id="PF06294"/>
    </source>
</evidence>
<comment type="function">
    <text evidence="3">May play a role in apoptosis regulation.</text>
</comment>
<feature type="domain" description="CH-like" evidence="6">
    <location>
        <begin position="162"/>
        <end position="240"/>
    </location>
</feature>
<dbReference type="Gene3D" id="1.10.418.10">
    <property type="entry name" value="Calponin-like domain"/>
    <property type="match status" value="1"/>
</dbReference>
<dbReference type="GO" id="GO:0051493">
    <property type="term" value="P:regulation of cytoskeleton organization"/>
    <property type="evidence" value="ECO:0007669"/>
    <property type="project" value="TreeGrafter"/>
</dbReference>
<dbReference type="PANTHER" id="PTHR12509">
    <property type="entry name" value="SPERMATOGENESIS-ASSOCIATED 4-RELATED"/>
    <property type="match status" value="1"/>
</dbReference>
<dbReference type="InterPro" id="IPR010441">
    <property type="entry name" value="CH_2"/>
</dbReference>
<dbReference type="InterPro" id="IPR052111">
    <property type="entry name" value="Spermatogenesis_Ciliary_MAP"/>
</dbReference>
<evidence type="ECO:0000256" key="3">
    <source>
        <dbReference type="ARBA" id="ARBA00058372"/>
    </source>
</evidence>
<dbReference type="PANTHER" id="PTHR12509:SF8">
    <property type="entry name" value="SPERMATOGENESIS-ASSOCIATED PROTEIN 4"/>
    <property type="match status" value="1"/>
</dbReference>
<proteinExistence type="predicted"/>
<dbReference type="EMBL" id="JBBHLL010000069">
    <property type="protein sequence ID" value="KAK7820827.1"/>
    <property type="molecule type" value="Genomic_DNA"/>
</dbReference>
<feature type="region of interest" description="Disordered" evidence="5">
    <location>
        <begin position="1"/>
        <end position="65"/>
    </location>
</feature>
<feature type="compositionally biased region" description="Low complexity" evidence="5">
    <location>
        <begin position="44"/>
        <end position="57"/>
    </location>
</feature>
<dbReference type="GO" id="GO:0005634">
    <property type="term" value="C:nucleus"/>
    <property type="evidence" value="ECO:0007669"/>
    <property type="project" value="UniProtKB-SubCell"/>
</dbReference>
<dbReference type="GO" id="GO:0008017">
    <property type="term" value="F:microtubule binding"/>
    <property type="evidence" value="ECO:0007669"/>
    <property type="project" value="TreeGrafter"/>
</dbReference>
<sequence>FNVQTEAPPLDAQHPTPAPTHAQLPRCHRNSESAMAAAGQADESLPLPAAAPCEPASPSLPPAVPARKKTKKCVVYPHPPRSSRLSRSVLRWLQGLDLSFFPRNITRCRSQPGPREERQVSASPGSPAALQLSLALAPNGNTLPACSLTPQGIHITKGCSRKTDFSNGYLVAEIFCIYYPWDLRLSSFENGTSLKVKLDNWAQIEKFLAKKKFKLPKELIHGTIHCKAGVPEILIQEVYTLLTHREIKCVQDDYANFTDYSYQMRLPLVPRSTVSKSIKDNIRLSELLSNPNMLSNELKIEFLFLLQMLQRKLSRKLNPGWFNVKPTVGEITIDHLPAQGFGRRYKPKVMKEKPVSA</sequence>
<dbReference type="Proteomes" id="UP001488838">
    <property type="component" value="Unassembled WGS sequence"/>
</dbReference>
<comment type="caution">
    <text evidence="7">The sequence shown here is derived from an EMBL/GenBank/DDBJ whole genome shotgun (WGS) entry which is preliminary data.</text>
</comment>
<evidence type="ECO:0000313" key="8">
    <source>
        <dbReference type="Proteomes" id="UP001488838"/>
    </source>
</evidence>
<keyword evidence="2" id="KW-0539">Nucleus</keyword>
<evidence type="ECO:0000256" key="1">
    <source>
        <dbReference type="ARBA" id="ARBA00004123"/>
    </source>
</evidence>
<dbReference type="Pfam" id="PF06294">
    <property type="entry name" value="CH_2"/>
    <property type="match status" value="1"/>
</dbReference>
<dbReference type="FunFam" id="1.10.418.10:FF:000061">
    <property type="entry name" value="Spermatogenesis associated 4"/>
    <property type="match status" value="1"/>
</dbReference>
<organism evidence="7 8">
    <name type="scientific">Myodes glareolus</name>
    <name type="common">Bank vole</name>
    <name type="synonym">Clethrionomys glareolus</name>
    <dbReference type="NCBI Taxonomy" id="447135"/>
    <lineage>
        <taxon>Eukaryota</taxon>
        <taxon>Metazoa</taxon>
        <taxon>Chordata</taxon>
        <taxon>Craniata</taxon>
        <taxon>Vertebrata</taxon>
        <taxon>Euteleostomi</taxon>
        <taxon>Mammalia</taxon>
        <taxon>Eutheria</taxon>
        <taxon>Euarchontoglires</taxon>
        <taxon>Glires</taxon>
        <taxon>Rodentia</taxon>
        <taxon>Myomorpha</taxon>
        <taxon>Muroidea</taxon>
        <taxon>Cricetidae</taxon>
        <taxon>Arvicolinae</taxon>
        <taxon>Myodes</taxon>
    </lineage>
</organism>
<reference evidence="7 8" key="1">
    <citation type="journal article" date="2023" name="bioRxiv">
        <title>Conserved and derived expression patterns and positive selection on dental genes reveal complex evolutionary context of ever-growing rodent molars.</title>
        <authorList>
            <person name="Calamari Z.T."/>
            <person name="Song A."/>
            <person name="Cohen E."/>
            <person name="Akter M."/>
            <person name="Roy R.D."/>
            <person name="Hallikas O."/>
            <person name="Christensen M.M."/>
            <person name="Li P."/>
            <person name="Marangoni P."/>
            <person name="Jernvall J."/>
            <person name="Klein O.D."/>
        </authorList>
    </citation>
    <scope>NUCLEOTIDE SEQUENCE [LARGE SCALE GENOMIC DNA]</scope>
    <source>
        <strain evidence="7">V071</strain>
    </source>
</reference>
<protein>
    <recommendedName>
        <fullName evidence="4">Spermatogenesis-associated protein 4</fullName>
    </recommendedName>
</protein>
<evidence type="ECO:0000256" key="4">
    <source>
        <dbReference type="ARBA" id="ARBA00071322"/>
    </source>
</evidence>
<name>A0AAW0J291_MYOGA</name>
<gene>
    <name evidence="7" type="ORF">U0070_024785</name>
</gene>
<feature type="non-terminal residue" evidence="7">
    <location>
        <position position="357"/>
    </location>
</feature>
<evidence type="ECO:0000313" key="7">
    <source>
        <dbReference type="EMBL" id="KAK7820827.1"/>
    </source>
</evidence>
<dbReference type="AlphaFoldDB" id="A0AAW0J291"/>
<comment type="subcellular location">
    <subcellularLocation>
        <location evidence="1">Nucleus</location>
    </subcellularLocation>
</comment>
<feature type="non-terminal residue" evidence="7">
    <location>
        <position position="1"/>
    </location>
</feature>
<dbReference type="InterPro" id="IPR036872">
    <property type="entry name" value="CH_dom_sf"/>
</dbReference>
<evidence type="ECO:0000256" key="2">
    <source>
        <dbReference type="ARBA" id="ARBA00023242"/>
    </source>
</evidence>
<accession>A0AAW0J291</accession>
<keyword evidence="8" id="KW-1185">Reference proteome</keyword>